<evidence type="ECO:0000313" key="7">
    <source>
        <dbReference type="EMBL" id="GGK53988.1"/>
    </source>
</evidence>
<evidence type="ECO:0000256" key="4">
    <source>
        <dbReference type="ARBA" id="ARBA00022989"/>
    </source>
</evidence>
<dbReference type="Proteomes" id="UP000600449">
    <property type="component" value="Unassembled WGS sequence"/>
</dbReference>
<dbReference type="Pfam" id="PF02104">
    <property type="entry name" value="SURF1"/>
    <property type="match status" value="1"/>
</dbReference>
<keyword evidence="5 6" id="KW-0472">Membrane</keyword>
<dbReference type="AlphaFoldDB" id="A0A917VAA9"/>
<dbReference type="CDD" id="cd06662">
    <property type="entry name" value="SURF1"/>
    <property type="match status" value="1"/>
</dbReference>
<feature type="transmembrane region" description="Helical" evidence="6">
    <location>
        <begin position="235"/>
        <end position="257"/>
    </location>
</feature>
<dbReference type="InterPro" id="IPR045214">
    <property type="entry name" value="Surf1/Surf4"/>
</dbReference>
<dbReference type="PANTHER" id="PTHR23427">
    <property type="entry name" value="SURFEIT LOCUS PROTEIN"/>
    <property type="match status" value="1"/>
</dbReference>
<gene>
    <name evidence="7" type="primary">surf</name>
    <name evidence="7" type="ORF">GCM10011322_45990</name>
</gene>
<evidence type="ECO:0000256" key="3">
    <source>
        <dbReference type="ARBA" id="ARBA00022692"/>
    </source>
</evidence>
<dbReference type="GO" id="GO:0005886">
    <property type="term" value="C:plasma membrane"/>
    <property type="evidence" value="ECO:0007669"/>
    <property type="project" value="UniProtKB-SubCell"/>
</dbReference>
<keyword evidence="4 6" id="KW-1133">Transmembrane helix</keyword>
<dbReference type="InterPro" id="IPR002994">
    <property type="entry name" value="Surf1/Shy1"/>
</dbReference>
<evidence type="ECO:0000313" key="8">
    <source>
        <dbReference type="Proteomes" id="UP000600449"/>
    </source>
</evidence>
<comment type="subcellular location">
    <subcellularLocation>
        <location evidence="6">Cell membrane</location>
        <topology evidence="6">Multi-pass membrane protein</topology>
    </subcellularLocation>
    <subcellularLocation>
        <location evidence="1">Membrane</location>
    </subcellularLocation>
</comment>
<accession>A0A917VAA9</accession>
<evidence type="ECO:0000256" key="6">
    <source>
        <dbReference type="RuleBase" id="RU363076"/>
    </source>
</evidence>
<feature type="transmembrane region" description="Helical" evidence="6">
    <location>
        <begin position="24"/>
        <end position="45"/>
    </location>
</feature>
<proteinExistence type="inferred from homology"/>
<evidence type="ECO:0000256" key="1">
    <source>
        <dbReference type="ARBA" id="ARBA00004370"/>
    </source>
</evidence>
<dbReference type="PROSITE" id="PS50895">
    <property type="entry name" value="SURF1"/>
    <property type="match status" value="1"/>
</dbReference>
<keyword evidence="8" id="KW-1185">Reference proteome</keyword>
<comment type="caution">
    <text evidence="7">The sequence shown here is derived from an EMBL/GenBank/DDBJ whole genome shotgun (WGS) entry which is preliminary data.</text>
</comment>
<keyword evidence="6" id="KW-1003">Cell membrane</keyword>
<name>A0A917VAA9_9HYPH</name>
<evidence type="ECO:0000256" key="2">
    <source>
        <dbReference type="ARBA" id="ARBA00007165"/>
    </source>
</evidence>
<dbReference type="PANTHER" id="PTHR23427:SF2">
    <property type="entry name" value="SURFEIT LOCUS PROTEIN 1"/>
    <property type="match status" value="1"/>
</dbReference>
<comment type="similarity">
    <text evidence="2 6">Belongs to the SURF1 family.</text>
</comment>
<reference evidence="7 8" key="1">
    <citation type="journal article" date="2014" name="Int. J. Syst. Evol. Microbiol.">
        <title>Complete genome sequence of Corynebacterium casei LMG S-19264T (=DSM 44701T), isolated from a smear-ripened cheese.</title>
        <authorList>
            <consortium name="US DOE Joint Genome Institute (JGI-PGF)"/>
            <person name="Walter F."/>
            <person name="Albersmeier A."/>
            <person name="Kalinowski J."/>
            <person name="Ruckert C."/>
        </authorList>
    </citation>
    <scope>NUCLEOTIDE SEQUENCE [LARGE SCALE GENOMIC DNA]</scope>
    <source>
        <strain evidence="7 8">CGMCC 1.9161</strain>
    </source>
</reference>
<sequence length="262" mass="28862">MREGAMATQTLREETGTPRPRWRALIMAGIATLVSLAILVGLGTWQLQRLAWKEGLIAQIEARAYGEPGEILPESAWGTFSRDDQEYRRVVVSGEYLLDEEIAVHGLLPGETRGQPLQGYYLLTPLRLETGAIVVVNRGFVPTPLLEEAAEPEGAVTVEGLVRASEEQPPFVPDNDPAAGQWFTRDLDAIAQARGLERVAPFYVDAVRDEAAPADAWPRGGATVLEPPNNHLQYAFTWFGLAAVLAVVFTVFSWKWVRGQEL</sequence>
<evidence type="ECO:0000256" key="5">
    <source>
        <dbReference type="ARBA" id="ARBA00023136"/>
    </source>
</evidence>
<protein>
    <recommendedName>
        <fullName evidence="6">SURF1-like protein</fullName>
    </recommendedName>
</protein>
<keyword evidence="3 6" id="KW-0812">Transmembrane</keyword>
<organism evidence="7 8">
    <name type="scientific">Salinarimonas ramus</name>
    <dbReference type="NCBI Taxonomy" id="690164"/>
    <lineage>
        <taxon>Bacteria</taxon>
        <taxon>Pseudomonadati</taxon>
        <taxon>Pseudomonadota</taxon>
        <taxon>Alphaproteobacteria</taxon>
        <taxon>Hyphomicrobiales</taxon>
        <taxon>Salinarimonadaceae</taxon>
        <taxon>Salinarimonas</taxon>
    </lineage>
</organism>
<dbReference type="EMBL" id="BMMF01000018">
    <property type="protein sequence ID" value="GGK53988.1"/>
    <property type="molecule type" value="Genomic_DNA"/>
</dbReference>